<dbReference type="EMBL" id="JAVFHQ010000036">
    <property type="protein sequence ID" value="KAK4542965.1"/>
    <property type="molecule type" value="Genomic_DNA"/>
</dbReference>
<proteinExistence type="predicted"/>
<dbReference type="Proteomes" id="UP001324427">
    <property type="component" value="Unassembled WGS sequence"/>
</dbReference>
<protein>
    <submittedName>
        <fullName evidence="1">Uncharacterized protein</fullName>
    </submittedName>
</protein>
<accession>A0AAV9JCW3</accession>
<reference evidence="1 2" key="1">
    <citation type="submission" date="2021-11" db="EMBL/GenBank/DDBJ databases">
        <title>Black yeast isolated from Biological Soil Crust.</title>
        <authorList>
            <person name="Kurbessoian T."/>
        </authorList>
    </citation>
    <scope>NUCLEOTIDE SEQUENCE [LARGE SCALE GENOMIC DNA]</scope>
    <source>
        <strain evidence="1 2">CCFEE 5522</strain>
    </source>
</reference>
<comment type="caution">
    <text evidence="1">The sequence shown here is derived from an EMBL/GenBank/DDBJ whole genome shotgun (WGS) entry which is preliminary data.</text>
</comment>
<dbReference type="AlphaFoldDB" id="A0AAV9JCW3"/>
<evidence type="ECO:0000313" key="2">
    <source>
        <dbReference type="Proteomes" id="UP001324427"/>
    </source>
</evidence>
<organism evidence="1 2">
    <name type="scientific">Oleoguttula mirabilis</name>
    <dbReference type="NCBI Taxonomy" id="1507867"/>
    <lineage>
        <taxon>Eukaryota</taxon>
        <taxon>Fungi</taxon>
        <taxon>Dikarya</taxon>
        <taxon>Ascomycota</taxon>
        <taxon>Pezizomycotina</taxon>
        <taxon>Dothideomycetes</taxon>
        <taxon>Dothideomycetidae</taxon>
        <taxon>Mycosphaerellales</taxon>
        <taxon>Teratosphaeriaceae</taxon>
        <taxon>Oleoguttula</taxon>
    </lineage>
</organism>
<sequence length="257" mass="29036">MTIRTWMREQETHYAAHLPHFLANYAMDIPLRPWPLYANGVLAETWKAEAVQLKIYDIILDMGLTTKWPSLIQRMVDGDLGGTLLPCLSLVVHGPPVLFQHAANSVYDYLMGEIGSQDFMVEVYNEANMTDYCMYPITKDQTDAIGGDYMVSHLRHKVIGATVSTPVALDGLSSIGVRRMMPLRSGKRPPAMKENDLSDPAESTLMVTFRGGTVADFDGLQRRYVKLLRTEGLEEKVRVRLFEDRQMLDWHGGLAMQ</sequence>
<keyword evidence="2" id="KW-1185">Reference proteome</keyword>
<gene>
    <name evidence="1" type="ORF">LTR36_005963</name>
</gene>
<name>A0AAV9JCW3_9PEZI</name>
<evidence type="ECO:0000313" key="1">
    <source>
        <dbReference type="EMBL" id="KAK4542965.1"/>
    </source>
</evidence>